<dbReference type="InterPro" id="IPR009061">
    <property type="entry name" value="DNA-bd_dom_put_sf"/>
</dbReference>
<reference evidence="3 5" key="2">
    <citation type="submission" date="2019-07" db="EMBL/GenBank/DDBJ databases">
        <title>Genome sequencing of Bacteroides fragilis.</title>
        <authorList>
            <person name="Galasyn E.V."/>
            <person name="Ruoff K.L."/>
            <person name="Price C.E."/>
            <person name="Valls R.A."/>
            <person name="O'Toole G.A."/>
        </authorList>
    </citation>
    <scope>NUCLEOTIDE SEQUENCE [LARGE SCALE GENOMIC DNA]</scope>
    <source>
        <strain evidence="3 5">AD135F_1B</strain>
    </source>
</reference>
<evidence type="ECO:0000313" key="6">
    <source>
        <dbReference type="Proteomes" id="UP000319026"/>
    </source>
</evidence>
<dbReference type="EMBL" id="VOHV01000004">
    <property type="protein sequence ID" value="TWV41746.1"/>
    <property type="molecule type" value="Genomic_DNA"/>
</dbReference>
<dbReference type="EMBL" id="VOHT01000002">
    <property type="protein sequence ID" value="TWV51365.1"/>
    <property type="molecule type" value="Genomic_DNA"/>
</dbReference>
<dbReference type="Pfam" id="PF12728">
    <property type="entry name" value="HTH_17"/>
    <property type="match status" value="1"/>
</dbReference>
<dbReference type="AlphaFoldDB" id="A0A5C6JKV8"/>
<reference evidence="2" key="3">
    <citation type="submission" date="2022-12" db="EMBL/GenBank/DDBJ databases">
        <title>Development of a Multilocus Sequence Typing Scheme for Bacteroides fragilis Based on Whole Genome Sequencing Data and Clinical Application.</title>
        <authorList>
            <person name="Nielsen F.D."/>
            <person name="Justesen U.S."/>
        </authorList>
    </citation>
    <scope>NUCLEOTIDE SEQUENCE</scope>
    <source>
        <strain evidence="2">BF_BC_VIB_DK_2012_57</strain>
    </source>
</reference>
<comment type="caution">
    <text evidence="2">The sequence shown here is derived from an EMBL/GenBank/DDBJ whole genome shotgun (WGS) entry which is preliminary data.</text>
</comment>
<evidence type="ECO:0000313" key="7">
    <source>
        <dbReference type="Proteomes" id="UP001078742"/>
    </source>
</evidence>
<dbReference type="Proteomes" id="UP000315444">
    <property type="component" value="Unassembled WGS sequence"/>
</dbReference>
<dbReference type="Proteomes" id="UP001078742">
    <property type="component" value="Unassembled WGS sequence"/>
</dbReference>
<dbReference type="NCBIfam" id="TIGR01764">
    <property type="entry name" value="excise"/>
    <property type="match status" value="1"/>
</dbReference>
<proteinExistence type="predicted"/>
<dbReference type="InterPro" id="IPR010093">
    <property type="entry name" value="SinI_DNA-bd"/>
</dbReference>
<evidence type="ECO:0000313" key="4">
    <source>
        <dbReference type="EMBL" id="TWV51365.1"/>
    </source>
</evidence>
<name>A0A5C6JKV8_BACFG</name>
<dbReference type="Gene3D" id="1.10.1660.10">
    <property type="match status" value="1"/>
</dbReference>
<reference evidence="4 6" key="1">
    <citation type="submission" date="2019-07" db="EMBL/GenBank/DDBJ databases">
        <title>Genome Sequencing of Bacteroides fragilis.</title>
        <authorList>
            <person name="Pinto K.M."/>
            <person name="Ruoff K.L."/>
            <person name="Price C.E."/>
            <person name="Valls R.A."/>
            <person name="O'Toole G.A."/>
        </authorList>
    </citation>
    <scope>NUCLEOTIDE SEQUENCE [LARGE SCALE GENOMIC DNA]</scope>
    <source>
        <strain evidence="4 6">AD135F_3B</strain>
    </source>
</reference>
<evidence type="ECO:0000313" key="3">
    <source>
        <dbReference type="EMBL" id="TWV41746.1"/>
    </source>
</evidence>
<accession>A0A5C6JKV8</accession>
<evidence type="ECO:0000313" key="5">
    <source>
        <dbReference type="Proteomes" id="UP000315444"/>
    </source>
</evidence>
<dbReference type="InterPro" id="IPR041657">
    <property type="entry name" value="HTH_17"/>
</dbReference>
<sequence>MNINEIISSGVEMNITFKASDLREFAEHLVRQTVKELAGSVAKTDTDYLTVDEVAEMLHVHRVTLWKWNKSGYLKHVELGSKRLYRKSDVYELLKNTNGHE</sequence>
<dbReference type="EMBL" id="JAPUAV010000023">
    <property type="protein sequence ID" value="MCZ2573898.1"/>
    <property type="molecule type" value="Genomic_DNA"/>
</dbReference>
<evidence type="ECO:0000313" key="2">
    <source>
        <dbReference type="EMBL" id="MCZ2573898.1"/>
    </source>
</evidence>
<organism evidence="2 7">
    <name type="scientific">Bacteroides fragilis</name>
    <dbReference type="NCBI Taxonomy" id="817"/>
    <lineage>
        <taxon>Bacteria</taxon>
        <taxon>Pseudomonadati</taxon>
        <taxon>Bacteroidota</taxon>
        <taxon>Bacteroidia</taxon>
        <taxon>Bacteroidales</taxon>
        <taxon>Bacteroidaceae</taxon>
        <taxon>Bacteroides</taxon>
    </lineage>
</organism>
<gene>
    <name evidence="4" type="ORF">FSA03_07085</name>
    <name evidence="3" type="ORF">FSA06_12025</name>
    <name evidence="2" type="ORF">O1420_21265</name>
</gene>
<dbReference type="GO" id="GO:0003677">
    <property type="term" value="F:DNA binding"/>
    <property type="evidence" value="ECO:0007669"/>
    <property type="project" value="InterPro"/>
</dbReference>
<evidence type="ECO:0000259" key="1">
    <source>
        <dbReference type="Pfam" id="PF12728"/>
    </source>
</evidence>
<dbReference type="Proteomes" id="UP000319026">
    <property type="component" value="Unassembled WGS sequence"/>
</dbReference>
<protein>
    <submittedName>
        <fullName evidence="2">Helix-turn-helix domain-containing protein</fullName>
    </submittedName>
</protein>
<feature type="domain" description="Helix-turn-helix" evidence="1">
    <location>
        <begin position="48"/>
        <end position="96"/>
    </location>
</feature>
<dbReference type="SUPFAM" id="SSF46955">
    <property type="entry name" value="Putative DNA-binding domain"/>
    <property type="match status" value="1"/>
</dbReference>
<dbReference type="RefSeq" id="WP_146331798.1">
    <property type="nucleotide sequence ID" value="NZ_JAPUAV010000023.1"/>
</dbReference>